<name>A0A1Y2BKI3_9FUNG</name>
<dbReference type="Gene3D" id="1.10.472.10">
    <property type="entry name" value="Cyclin-like"/>
    <property type="match status" value="1"/>
</dbReference>
<protein>
    <recommendedName>
        <fullName evidence="3">Cyclin N-terminal domain-containing protein</fullName>
    </recommendedName>
</protein>
<dbReference type="EMBL" id="MCOG01000153">
    <property type="protein sequence ID" value="ORY35117.1"/>
    <property type="molecule type" value="Genomic_DNA"/>
</dbReference>
<organism evidence="1 2">
    <name type="scientific">Neocallimastix californiae</name>
    <dbReference type="NCBI Taxonomy" id="1754190"/>
    <lineage>
        <taxon>Eukaryota</taxon>
        <taxon>Fungi</taxon>
        <taxon>Fungi incertae sedis</taxon>
        <taxon>Chytridiomycota</taxon>
        <taxon>Chytridiomycota incertae sedis</taxon>
        <taxon>Neocallimastigomycetes</taxon>
        <taxon>Neocallimastigales</taxon>
        <taxon>Neocallimastigaceae</taxon>
        <taxon>Neocallimastix</taxon>
    </lineage>
</organism>
<dbReference type="Proteomes" id="UP000193920">
    <property type="component" value="Unassembled WGS sequence"/>
</dbReference>
<dbReference type="AlphaFoldDB" id="A0A1Y2BKI3"/>
<proteinExistence type="predicted"/>
<evidence type="ECO:0000313" key="2">
    <source>
        <dbReference type="Proteomes" id="UP000193920"/>
    </source>
</evidence>
<dbReference type="SUPFAM" id="SSF47954">
    <property type="entry name" value="Cyclin-like"/>
    <property type="match status" value="1"/>
</dbReference>
<dbReference type="Pfam" id="PF08613">
    <property type="entry name" value="Cyclin"/>
    <property type="match status" value="1"/>
</dbReference>
<evidence type="ECO:0008006" key="3">
    <source>
        <dbReference type="Google" id="ProtNLM"/>
    </source>
</evidence>
<comment type="caution">
    <text evidence="1">The sequence shown here is derived from an EMBL/GenBank/DDBJ whole genome shotgun (WGS) entry which is preliminary data.</text>
</comment>
<keyword evidence="2" id="KW-1185">Reference proteome</keyword>
<gene>
    <name evidence="1" type="ORF">LY90DRAFT_673184</name>
</gene>
<reference evidence="1 2" key="1">
    <citation type="submission" date="2016-08" db="EMBL/GenBank/DDBJ databases">
        <title>A Parts List for Fungal Cellulosomes Revealed by Comparative Genomics.</title>
        <authorList>
            <consortium name="DOE Joint Genome Institute"/>
            <person name="Haitjema C.H."/>
            <person name="Gilmore S.P."/>
            <person name="Henske J.K."/>
            <person name="Solomon K.V."/>
            <person name="De Groot R."/>
            <person name="Kuo A."/>
            <person name="Mondo S.J."/>
            <person name="Salamov A.A."/>
            <person name="Labutti K."/>
            <person name="Zhao Z."/>
            <person name="Chiniquy J."/>
            <person name="Barry K."/>
            <person name="Brewer H.M."/>
            <person name="Purvine S.O."/>
            <person name="Wright A.T."/>
            <person name="Boxma B."/>
            <person name="Van Alen T."/>
            <person name="Hackstein J.H."/>
            <person name="Baker S.E."/>
            <person name="Grigoriev I.V."/>
            <person name="O'Malley M.A."/>
        </authorList>
    </citation>
    <scope>NUCLEOTIDE SEQUENCE [LARGE SCALE GENOMIC DNA]</scope>
    <source>
        <strain evidence="1 2">G1</strain>
    </source>
</reference>
<dbReference type="OrthoDB" id="10250320at2759"/>
<evidence type="ECO:0000313" key="1">
    <source>
        <dbReference type="EMBL" id="ORY35117.1"/>
    </source>
</evidence>
<dbReference type="InterPro" id="IPR013922">
    <property type="entry name" value="Cyclin_PHO80-like"/>
</dbReference>
<sequence length="351" mass="40602">MNYQRDLNDNHSIKSNSSSRILNNNNSNIIINDSSINNDYRSSSFIQLTRSNSVVVNSENDFNGKKRLTNLVRESQYNLKNLKNIKLNEEKKSNLIKSTVRYNSCSTLLIDNTITTADMDDTLKCVTLALLYRIRANHRKNVKLVTHKIFSEKLYPLTRHPRFSPNPPTEHEIFKFLSSLFHAAEVNSECAIITLIYVERMLAYTNITIHSCNWTRILLGGVLLASKVWDDHAIWNADFCQIFPIAAVEDMNKLERWYMNAINYNVSIRSSLFAKYYFELRELGAKKSKQFKLKPLSSDEAKLLEDKINQSNENLTDHISILHYAHSNDKRIRRTVSDNNFKAITTQATLL</sequence>
<dbReference type="STRING" id="1754190.A0A1Y2BKI3"/>
<dbReference type="GO" id="GO:0019901">
    <property type="term" value="F:protein kinase binding"/>
    <property type="evidence" value="ECO:0007669"/>
    <property type="project" value="InterPro"/>
</dbReference>
<dbReference type="CDD" id="cd20540">
    <property type="entry name" value="CYCLIN_CCNY_like"/>
    <property type="match status" value="1"/>
</dbReference>
<dbReference type="PANTHER" id="PTHR14248">
    <property type="entry name" value="CYCLIN Y, ISOFORM A"/>
    <property type="match status" value="1"/>
</dbReference>
<accession>A0A1Y2BKI3</accession>
<dbReference type="InterPro" id="IPR036915">
    <property type="entry name" value="Cyclin-like_sf"/>
</dbReference>